<organism evidence="1 2">
    <name type="scientific">Adhaeretor mobilis</name>
    <dbReference type="NCBI Taxonomy" id="1930276"/>
    <lineage>
        <taxon>Bacteria</taxon>
        <taxon>Pseudomonadati</taxon>
        <taxon>Planctomycetota</taxon>
        <taxon>Planctomycetia</taxon>
        <taxon>Pirellulales</taxon>
        <taxon>Lacipirellulaceae</taxon>
        <taxon>Adhaeretor</taxon>
    </lineage>
</organism>
<protein>
    <submittedName>
        <fullName evidence="1">Uncharacterized protein</fullName>
    </submittedName>
</protein>
<proteinExistence type="predicted"/>
<evidence type="ECO:0000313" key="1">
    <source>
        <dbReference type="EMBL" id="QDS99941.1"/>
    </source>
</evidence>
<evidence type="ECO:0000313" key="2">
    <source>
        <dbReference type="Proteomes" id="UP000319852"/>
    </source>
</evidence>
<dbReference type="EMBL" id="CP036263">
    <property type="protein sequence ID" value="QDS99941.1"/>
    <property type="molecule type" value="Genomic_DNA"/>
</dbReference>
<dbReference type="KEGG" id="amob:HG15A2_32750"/>
<accession>A0A517MYI2</accession>
<reference evidence="1 2" key="1">
    <citation type="submission" date="2019-02" db="EMBL/GenBank/DDBJ databases">
        <title>Deep-cultivation of Planctomycetes and their phenomic and genomic characterization uncovers novel biology.</title>
        <authorList>
            <person name="Wiegand S."/>
            <person name="Jogler M."/>
            <person name="Boedeker C."/>
            <person name="Pinto D."/>
            <person name="Vollmers J."/>
            <person name="Rivas-Marin E."/>
            <person name="Kohn T."/>
            <person name="Peeters S.H."/>
            <person name="Heuer A."/>
            <person name="Rast P."/>
            <person name="Oberbeckmann S."/>
            <person name="Bunk B."/>
            <person name="Jeske O."/>
            <person name="Meyerdierks A."/>
            <person name="Storesund J.E."/>
            <person name="Kallscheuer N."/>
            <person name="Luecker S."/>
            <person name="Lage O.M."/>
            <person name="Pohl T."/>
            <person name="Merkel B.J."/>
            <person name="Hornburger P."/>
            <person name="Mueller R.-W."/>
            <person name="Bruemmer F."/>
            <person name="Labrenz M."/>
            <person name="Spormann A.M."/>
            <person name="Op den Camp H."/>
            <person name="Overmann J."/>
            <person name="Amann R."/>
            <person name="Jetten M.S.M."/>
            <person name="Mascher T."/>
            <person name="Medema M.H."/>
            <person name="Devos D.P."/>
            <person name="Kaster A.-K."/>
            <person name="Ovreas L."/>
            <person name="Rohde M."/>
            <person name="Galperin M.Y."/>
            <person name="Jogler C."/>
        </authorList>
    </citation>
    <scope>NUCLEOTIDE SEQUENCE [LARGE SCALE GENOMIC DNA]</scope>
    <source>
        <strain evidence="1 2">HG15A2</strain>
    </source>
</reference>
<dbReference type="AlphaFoldDB" id="A0A517MYI2"/>
<name>A0A517MYI2_9BACT</name>
<dbReference type="OrthoDB" id="9815836at2"/>
<gene>
    <name evidence="1" type="ORF">HG15A2_32750</name>
</gene>
<sequence length="593" mass="67068">MLQRCRFLLLVLTCTSTLPVLECGAVERLLTVSGDVEFPEYSTRIGGQGSTAIYTMDPEKAWVIQEAEYQLALGSDTFKFMLRPYKNKYAGTDVHTEEGPPHSEPVHSLVDRAKNVESFRKILDMPFRYTMIWAFPVAGLNNDQTGIYTGKAAGINLGDGYSKAEAKVEYRELYDFTRYLIEKYQNTGRSFLIGNWEGDWVLLADQEHLPQNKGKENKRAFEPSQEKIEAMRAWFANRQKAIEDARNSLPDAKGVHVYHYVEVNHFENAMDDIPDNGDARLVNAVLPNIKVDAVSYSAWNGTNQTKELPGRLHKHLQFIEDHAQFTGEWPFEKAVFVGEYGRKKGAETTKCINAAASWGCPFTLYWCIIPNYPTNNHYMVEKDGSLTESYMAHHEALAKIVCQRDVYRLFLGKNPTEKELNVLLANFQNTEVSSVLAAAINSPEFVARISDSDFVAALLVQLLVDQGESKQLLGTFLNKITTGELSRFQVLLELMDSDEFKTAVNDREFSAWICTRVLNNEDPASRESVLSSLSSTARSQVWKSALNSPGFGSAILKARFQNTQADYKDWIYENSTSDTVYQHFSVDFRGILK</sequence>
<keyword evidence="2" id="KW-1185">Reference proteome</keyword>
<dbReference type="Proteomes" id="UP000319852">
    <property type="component" value="Chromosome"/>
</dbReference>